<reference evidence="1 2" key="1">
    <citation type="journal article" date="2021" name="Appl. Environ. Microbiol.">
        <title>Genetic linkage and physical mapping for an oyster mushroom Pleurotus cornucopiae and QTL analysis for the trait cap color.</title>
        <authorList>
            <person name="Zhang Y."/>
            <person name="Gao W."/>
            <person name="Sonnenberg A."/>
            <person name="Chen Q."/>
            <person name="Zhang J."/>
            <person name="Huang C."/>
        </authorList>
    </citation>
    <scope>NUCLEOTIDE SEQUENCE [LARGE SCALE GENOMIC DNA]</scope>
    <source>
        <strain evidence="1">CCMSSC00406</strain>
    </source>
</reference>
<name>A0ACB7ISG9_PLECO</name>
<gene>
    <name evidence="1" type="ORF">CCMSSC00406_0003894</name>
</gene>
<sequence>MNTVRRELRLFFDFTWRDWSATLIPGLIVATGAVKHASLPAWNVVRFIPWVACYIYFFNLSSQIVSIEEDRINKPDRPLPSGKITVQGAKRRWAIALAALLCIALINGQLMVETATWVVTTAFLCLTSYGGHWFGKNIVAMCTGSWALLGGIYKTIARPAETEEHFFLVVSIWVAIALQIQDLRDIEGDTAAGRKTLPIVVGDRQSRWLISFAFLPLSYATLWFGGVVSLAPTTVSAAHVLLAYRTLHGTEANYDHKTYMVGPSVVSD</sequence>
<proteinExistence type="predicted"/>
<evidence type="ECO:0000313" key="1">
    <source>
        <dbReference type="EMBL" id="KAG9220438.1"/>
    </source>
</evidence>
<accession>A0ACB7ISG9</accession>
<comment type="caution">
    <text evidence="1">The sequence shown here is derived from an EMBL/GenBank/DDBJ whole genome shotgun (WGS) entry which is preliminary data.</text>
</comment>
<protein>
    <submittedName>
        <fullName evidence="1">Uncharacterized protein</fullName>
    </submittedName>
</protein>
<dbReference type="Proteomes" id="UP000824881">
    <property type="component" value="Unassembled WGS sequence"/>
</dbReference>
<dbReference type="EMBL" id="WQMT02000007">
    <property type="protein sequence ID" value="KAG9220438.1"/>
    <property type="molecule type" value="Genomic_DNA"/>
</dbReference>
<organism evidence="1 2">
    <name type="scientific">Pleurotus cornucopiae</name>
    <name type="common">Cornucopia mushroom</name>
    <dbReference type="NCBI Taxonomy" id="5321"/>
    <lineage>
        <taxon>Eukaryota</taxon>
        <taxon>Fungi</taxon>
        <taxon>Dikarya</taxon>
        <taxon>Basidiomycota</taxon>
        <taxon>Agaricomycotina</taxon>
        <taxon>Agaricomycetes</taxon>
        <taxon>Agaricomycetidae</taxon>
        <taxon>Agaricales</taxon>
        <taxon>Pleurotineae</taxon>
        <taxon>Pleurotaceae</taxon>
        <taxon>Pleurotus</taxon>
    </lineage>
</organism>
<evidence type="ECO:0000313" key="2">
    <source>
        <dbReference type="Proteomes" id="UP000824881"/>
    </source>
</evidence>
<keyword evidence="2" id="KW-1185">Reference proteome</keyword>